<proteinExistence type="predicted"/>
<dbReference type="Proteomes" id="UP000823749">
    <property type="component" value="Chromosome 12"/>
</dbReference>
<evidence type="ECO:0000313" key="2">
    <source>
        <dbReference type="Proteomes" id="UP000823749"/>
    </source>
</evidence>
<reference evidence="1" key="1">
    <citation type="submission" date="2020-08" db="EMBL/GenBank/DDBJ databases">
        <title>Plant Genome Project.</title>
        <authorList>
            <person name="Zhang R.-G."/>
        </authorList>
    </citation>
    <scope>NUCLEOTIDE SEQUENCE</scope>
    <source>
        <strain evidence="1">WSP0</strain>
        <tissue evidence="1">Leaf</tissue>
    </source>
</reference>
<comment type="caution">
    <text evidence="1">The sequence shown here is derived from an EMBL/GenBank/DDBJ whole genome shotgun (WGS) entry which is preliminary data.</text>
</comment>
<accession>A0AAV6HVT9</accession>
<keyword evidence="2" id="KW-1185">Reference proteome</keyword>
<dbReference type="EMBL" id="JACTNZ010000012">
    <property type="protein sequence ID" value="KAG5520371.1"/>
    <property type="molecule type" value="Genomic_DNA"/>
</dbReference>
<protein>
    <submittedName>
        <fullName evidence="1">Uncharacterized protein</fullName>
    </submittedName>
</protein>
<gene>
    <name evidence="1" type="ORF">RHGRI_033072</name>
</gene>
<organism evidence="1 2">
    <name type="scientific">Rhododendron griersonianum</name>
    <dbReference type="NCBI Taxonomy" id="479676"/>
    <lineage>
        <taxon>Eukaryota</taxon>
        <taxon>Viridiplantae</taxon>
        <taxon>Streptophyta</taxon>
        <taxon>Embryophyta</taxon>
        <taxon>Tracheophyta</taxon>
        <taxon>Spermatophyta</taxon>
        <taxon>Magnoliopsida</taxon>
        <taxon>eudicotyledons</taxon>
        <taxon>Gunneridae</taxon>
        <taxon>Pentapetalae</taxon>
        <taxon>asterids</taxon>
        <taxon>Ericales</taxon>
        <taxon>Ericaceae</taxon>
        <taxon>Ericoideae</taxon>
        <taxon>Rhodoreae</taxon>
        <taxon>Rhododendron</taxon>
    </lineage>
</organism>
<dbReference type="AlphaFoldDB" id="A0AAV6HVT9"/>
<sequence length="127" mass="13741">MPKFAGTKIFPAIAFPDGSTSGAVLSNRFDGVSPYPQNGIRIKKWSFSKAVSSTEPLPFRRAMAIFSGRSPMSFELSSIGKKQMRISGVNPLLGFGFSKCRISSLHMSRGLPAFAEKASSNSLYEAI</sequence>
<name>A0AAV6HVT9_9ERIC</name>
<evidence type="ECO:0000313" key="1">
    <source>
        <dbReference type="EMBL" id="KAG5520371.1"/>
    </source>
</evidence>